<protein>
    <submittedName>
        <fullName evidence="7">DNA-binding response regulator</fullName>
    </submittedName>
</protein>
<dbReference type="InterPro" id="IPR016032">
    <property type="entry name" value="Sig_transdc_resp-reg_C-effctor"/>
</dbReference>
<keyword evidence="3" id="KW-0804">Transcription</keyword>
<comment type="caution">
    <text evidence="7">The sequence shown here is derived from an EMBL/GenBank/DDBJ whole genome shotgun (WGS) entry which is preliminary data.</text>
</comment>
<evidence type="ECO:0000313" key="8">
    <source>
        <dbReference type="Proteomes" id="UP000076574"/>
    </source>
</evidence>
<dbReference type="Pfam" id="PF00196">
    <property type="entry name" value="GerE"/>
    <property type="match status" value="1"/>
</dbReference>
<evidence type="ECO:0000256" key="1">
    <source>
        <dbReference type="ARBA" id="ARBA00023015"/>
    </source>
</evidence>
<dbReference type="Pfam" id="PF00072">
    <property type="entry name" value="Response_reg"/>
    <property type="match status" value="1"/>
</dbReference>
<name>A0A164AHR6_9BRAD</name>
<reference evidence="7 8" key="1">
    <citation type="submission" date="2016-03" db="EMBL/GenBank/DDBJ databases">
        <title>Microsymbionts genomes from the relict species Vavilovia formosa (Stev.) Fed.</title>
        <authorList>
            <person name="Kopat V."/>
            <person name="Chirak E."/>
            <person name="Kimeklis A."/>
            <person name="Andronov E."/>
        </authorList>
    </citation>
    <scope>NUCLEOTIDE SEQUENCE [LARGE SCALE GENOMIC DNA]</scope>
    <source>
        <strain evidence="7 8">Vaf07</strain>
    </source>
</reference>
<dbReference type="SUPFAM" id="SSF52172">
    <property type="entry name" value="CheY-like"/>
    <property type="match status" value="1"/>
</dbReference>
<dbReference type="Gene3D" id="3.40.50.2300">
    <property type="match status" value="1"/>
</dbReference>
<dbReference type="PANTHER" id="PTHR44688">
    <property type="entry name" value="DNA-BINDING TRANSCRIPTIONAL ACTIVATOR DEVR_DOSR"/>
    <property type="match status" value="1"/>
</dbReference>
<keyword evidence="2 7" id="KW-0238">DNA-binding</keyword>
<dbReference type="PRINTS" id="PR00038">
    <property type="entry name" value="HTHLUXR"/>
</dbReference>
<dbReference type="PROSITE" id="PS50043">
    <property type="entry name" value="HTH_LUXR_2"/>
    <property type="match status" value="1"/>
</dbReference>
<feature type="domain" description="Response regulatory" evidence="6">
    <location>
        <begin position="16"/>
        <end position="130"/>
    </location>
</feature>
<dbReference type="InterPro" id="IPR036388">
    <property type="entry name" value="WH-like_DNA-bd_sf"/>
</dbReference>
<dbReference type="GO" id="GO:0006355">
    <property type="term" value="P:regulation of DNA-templated transcription"/>
    <property type="evidence" value="ECO:0007669"/>
    <property type="project" value="InterPro"/>
</dbReference>
<evidence type="ECO:0000256" key="3">
    <source>
        <dbReference type="ARBA" id="ARBA00023163"/>
    </source>
</evidence>
<dbReference type="InterPro" id="IPR000792">
    <property type="entry name" value="Tscrpt_reg_LuxR_C"/>
</dbReference>
<dbReference type="SUPFAM" id="SSF46894">
    <property type="entry name" value="C-terminal effector domain of the bipartite response regulators"/>
    <property type="match status" value="1"/>
</dbReference>
<dbReference type="EMBL" id="LVYV01000002">
    <property type="protein sequence ID" value="KZD24827.1"/>
    <property type="molecule type" value="Genomic_DNA"/>
</dbReference>
<dbReference type="SMART" id="SM00421">
    <property type="entry name" value="HTH_LUXR"/>
    <property type="match status" value="1"/>
</dbReference>
<dbReference type="RefSeq" id="WP_068730657.1">
    <property type="nucleotide sequence ID" value="NZ_LVYV01000002.1"/>
</dbReference>
<evidence type="ECO:0000256" key="4">
    <source>
        <dbReference type="PROSITE-ProRule" id="PRU00169"/>
    </source>
</evidence>
<evidence type="ECO:0000259" key="6">
    <source>
        <dbReference type="PROSITE" id="PS50110"/>
    </source>
</evidence>
<dbReference type="Gene3D" id="1.10.10.10">
    <property type="entry name" value="Winged helix-like DNA-binding domain superfamily/Winged helix DNA-binding domain"/>
    <property type="match status" value="1"/>
</dbReference>
<dbReference type="GO" id="GO:0000160">
    <property type="term" value="P:phosphorelay signal transduction system"/>
    <property type="evidence" value="ECO:0007669"/>
    <property type="project" value="InterPro"/>
</dbReference>
<proteinExistence type="predicted"/>
<keyword evidence="1" id="KW-0805">Transcription regulation</keyword>
<gene>
    <name evidence="7" type="ORF">A4A58_21050</name>
</gene>
<dbReference type="STRING" id="943830.A4A58_21050"/>
<dbReference type="CDD" id="cd06170">
    <property type="entry name" value="LuxR_C_like"/>
    <property type="match status" value="1"/>
</dbReference>
<dbReference type="InterPro" id="IPR011006">
    <property type="entry name" value="CheY-like_superfamily"/>
</dbReference>
<evidence type="ECO:0000313" key="7">
    <source>
        <dbReference type="EMBL" id="KZD24827.1"/>
    </source>
</evidence>
<dbReference type="PROSITE" id="PS00622">
    <property type="entry name" value="HTH_LUXR_1"/>
    <property type="match status" value="1"/>
</dbReference>
<dbReference type="PANTHER" id="PTHR44688:SF16">
    <property type="entry name" value="DNA-BINDING TRANSCRIPTIONAL ACTIVATOR DEVR_DOSR"/>
    <property type="match status" value="1"/>
</dbReference>
<keyword evidence="4" id="KW-0597">Phosphoprotein</keyword>
<keyword evidence="8" id="KW-1185">Reference proteome</keyword>
<evidence type="ECO:0000259" key="5">
    <source>
        <dbReference type="PROSITE" id="PS50043"/>
    </source>
</evidence>
<dbReference type="Proteomes" id="UP000076574">
    <property type="component" value="Unassembled WGS sequence"/>
</dbReference>
<dbReference type="PROSITE" id="PS50110">
    <property type="entry name" value="RESPONSE_REGULATORY"/>
    <property type="match status" value="1"/>
</dbReference>
<dbReference type="SMART" id="SM00448">
    <property type="entry name" value="REC"/>
    <property type="match status" value="1"/>
</dbReference>
<dbReference type="InterPro" id="IPR001789">
    <property type="entry name" value="Sig_transdc_resp-reg_receiver"/>
</dbReference>
<dbReference type="GO" id="GO:0003677">
    <property type="term" value="F:DNA binding"/>
    <property type="evidence" value="ECO:0007669"/>
    <property type="project" value="UniProtKB-KW"/>
</dbReference>
<dbReference type="AlphaFoldDB" id="A0A164AHR6"/>
<accession>A0A164AHR6</accession>
<feature type="domain" description="HTH luxR-type" evidence="5">
    <location>
        <begin position="146"/>
        <end position="211"/>
    </location>
</feature>
<sequence length="215" mass="23282">MTADATTLRASTDKGLVFIVDDDVAVRRGLRNLFKSAGFNVEAFGSAAEMAQSSQSDFANCLVLDVRLPILDGIEIQKDLAQSNRQIPIIFITGHADVPTTIQAMKGGAVDFFTKPVDGRAILSAVAAAVGRDKRRREAEGVETTLLAMFSALTPREREVMTLVTSGLMNKQVAAELGLREITVKIHRGNIMKKMKAKSLPDLVRIADAISLIRT</sequence>
<feature type="modified residue" description="4-aspartylphosphate" evidence="4">
    <location>
        <position position="65"/>
    </location>
</feature>
<organism evidence="7 8">
    <name type="scientific">Tardiphaga robiniae</name>
    <dbReference type="NCBI Taxonomy" id="943830"/>
    <lineage>
        <taxon>Bacteria</taxon>
        <taxon>Pseudomonadati</taxon>
        <taxon>Pseudomonadota</taxon>
        <taxon>Alphaproteobacteria</taxon>
        <taxon>Hyphomicrobiales</taxon>
        <taxon>Nitrobacteraceae</taxon>
        <taxon>Tardiphaga</taxon>
    </lineage>
</organism>
<dbReference type="OrthoDB" id="9782655at2"/>
<evidence type="ECO:0000256" key="2">
    <source>
        <dbReference type="ARBA" id="ARBA00023125"/>
    </source>
</evidence>